<dbReference type="Proteomes" id="UP000199065">
    <property type="component" value="Unassembled WGS sequence"/>
</dbReference>
<feature type="transmembrane region" description="Helical" evidence="1">
    <location>
        <begin position="148"/>
        <end position="172"/>
    </location>
</feature>
<dbReference type="RefSeq" id="WP_092283670.1">
    <property type="nucleotide sequence ID" value="NZ_FOPJ01000001.1"/>
</dbReference>
<organism evidence="2 3">
    <name type="scientific">Corynebacterium spheniscorum</name>
    <dbReference type="NCBI Taxonomy" id="185761"/>
    <lineage>
        <taxon>Bacteria</taxon>
        <taxon>Bacillati</taxon>
        <taxon>Actinomycetota</taxon>
        <taxon>Actinomycetes</taxon>
        <taxon>Mycobacteriales</taxon>
        <taxon>Corynebacteriaceae</taxon>
        <taxon>Corynebacterium</taxon>
    </lineage>
</organism>
<reference evidence="2 3" key="1">
    <citation type="submission" date="2016-10" db="EMBL/GenBank/DDBJ databases">
        <authorList>
            <person name="de Groot N.N."/>
        </authorList>
    </citation>
    <scope>NUCLEOTIDE SEQUENCE [LARGE SCALE GENOMIC DNA]</scope>
    <source>
        <strain>J11</strain>
        <strain evidence="3">PG 39</strain>
    </source>
</reference>
<gene>
    <name evidence="2" type="ORF">SAMN05660282_00298</name>
</gene>
<dbReference type="AlphaFoldDB" id="A0A1I2PZZ8"/>
<dbReference type="EMBL" id="FOPJ01000001">
    <property type="protein sequence ID" value="SFG21210.1"/>
    <property type="molecule type" value="Genomic_DNA"/>
</dbReference>
<name>A0A1I2PZZ8_9CORY</name>
<protein>
    <submittedName>
        <fullName evidence="2">Uncharacterized protein</fullName>
    </submittedName>
</protein>
<evidence type="ECO:0000313" key="3">
    <source>
        <dbReference type="Proteomes" id="UP000199065"/>
    </source>
</evidence>
<feature type="transmembrane region" description="Helical" evidence="1">
    <location>
        <begin position="12"/>
        <end position="32"/>
    </location>
</feature>
<proteinExistence type="predicted"/>
<keyword evidence="1" id="KW-0472">Membrane</keyword>
<keyword evidence="1" id="KW-0812">Transmembrane</keyword>
<keyword evidence="1" id="KW-1133">Transmembrane helix</keyword>
<feature type="transmembrane region" description="Helical" evidence="1">
    <location>
        <begin position="88"/>
        <end position="108"/>
    </location>
</feature>
<feature type="transmembrane region" description="Helical" evidence="1">
    <location>
        <begin position="61"/>
        <end position="82"/>
    </location>
</feature>
<accession>A0A1I2PZZ8</accession>
<feature type="transmembrane region" description="Helical" evidence="1">
    <location>
        <begin position="115"/>
        <end position="136"/>
    </location>
</feature>
<keyword evidence="3" id="KW-1185">Reference proteome</keyword>
<sequence length="174" mass="18747">MDVISHLEVLGLSALLGLMVLPFALIYFGVFLSQHAYHYRSTNRGFRAGVRAHFKEFRHELGWGFVGAFLLGFIPLYALAAARLSQPAFIVLIVFFSLVLLGIGLWRMRIALHRFITASALVLAITPAATIGFALATSPTDPTGLAAVGALFMGIGVGFVSLLLLEIMAALLSD</sequence>
<evidence type="ECO:0000313" key="2">
    <source>
        <dbReference type="EMBL" id="SFG21210.1"/>
    </source>
</evidence>
<evidence type="ECO:0000256" key="1">
    <source>
        <dbReference type="SAM" id="Phobius"/>
    </source>
</evidence>